<dbReference type="PROSITE" id="PS51257">
    <property type="entry name" value="PROKAR_LIPOPROTEIN"/>
    <property type="match status" value="1"/>
</dbReference>
<protein>
    <submittedName>
        <fullName evidence="2">Endopeptidase Rz</fullName>
    </submittedName>
</protein>
<keyword evidence="3" id="KW-1185">Reference proteome</keyword>
<sequence length="169" mass="18392">MIKDLIKQYAVLLGSVLALVLLAGACYLTYVVTDNHWSAKYSGLEQKYSDASAKATQEARVKEWEYQNNVDAIAQQGAKDLAQARSDADSANASIGRLQQRINRLLADTSSEDSGTTQRGKTAREALDLLANVLEKSLERNRQLADYADKASSAGLTCEKAYDAIQSGK</sequence>
<gene>
    <name evidence="2" type="ORF">vBKpPFBKp27_087</name>
</gene>
<dbReference type="EMBL" id="MW394388">
    <property type="protein sequence ID" value="QQV91637.1"/>
    <property type="molecule type" value="Genomic_DNA"/>
</dbReference>
<name>A0A7U0GAH8_9CAUD</name>
<keyword evidence="1" id="KW-0175">Coiled coil</keyword>
<organism evidence="2 3">
    <name type="scientific">Klebsiella phage vB_KpP_FBKp27</name>
    <dbReference type="NCBI Taxonomy" id="2801837"/>
    <lineage>
        <taxon>Viruses</taxon>
        <taxon>Duplodnaviria</taxon>
        <taxon>Heunggongvirae</taxon>
        <taxon>Uroviricota</taxon>
        <taxon>Caudoviricetes</taxon>
        <taxon>Schitoviridae</taxon>
        <taxon>Efbeekayvirus</taxon>
        <taxon>Efbeekayvirus Fbkp27</taxon>
    </lineage>
</organism>
<evidence type="ECO:0000256" key="1">
    <source>
        <dbReference type="SAM" id="Coils"/>
    </source>
</evidence>
<evidence type="ECO:0000313" key="3">
    <source>
        <dbReference type="Proteomes" id="UP000596379"/>
    </source>
</evidence>
<dbReference type="Pfam" id="PF10721">
    <property type="entry name" value="DUF2514"/>
    <property type="match status" value="1"/>
</dbReference>
<dbReference type="Proteomes" id="UP000596379">
    <property type="component" value="Segment"/>
</dbReference>
<proteinExistence type="predicted"/>
<feature type="coiled-coil region" evidence="1">
    <location>
        <begin position="81"/>
        <end position="108"/>
    </location>
</feature>
<accession>A0A7U0GAH8</accession>
<reference evidence="2 3" key="1">
    <citation type="submission" date="2020-12" db="EMBL/GenBank/DDBJ databases">
        <title>Genomic characterization of four novel bacteriophages infecting Klebsiella pneumoniae.</title>
        <authorList>
            <person name="Estrada Bonilla B."/>
            <person name="Costa A.R."/>
            <person name="van Rossum T."/>
            <person name="Hagedoorn S."/>
            <person name="Wallinga H."/>
            <person name="Xiao M."/>
            <person name="Song W."/>
            <person name="Haas P.-J."/>
            <person name="Nobrega F.L."/>
            <person name="Brouns S.J.J."/>
        </authorList>
    </citation>
    <scope>NUCLEOTIDE SEQUENCE [LARGE SCALE GENOMIC DNA]</scope>
</reference>
<dbReference type="InterPro" id="IPR019659">
    <property type="entry name" value="DUF2514"/>
</dbReference>
<evidence type="ECO:0000313" key="2">
    <source>
        <dbReference type="EMBL" id="QQV91637.1"/>
    </source>
</evidence>